<dbReference type="InterPro" id="IPR013249">
    <property type="entry name" value="RNA_pol_sigma70_r4_t2"/>
</dbReference>
<organism evidence="6 7">
    <name type="scientific">Aquisphaera giovannonii</name>
    <dbReference type="NCBI Taxonomy" id="406548"/>
    <lineage>
        <taxon>Bacteria</taxon>
        <taxon>Pseudomonadati</taxon>
        <taxon>Planctomycetota</taxon>
        <taxon>Planctomycetia</taxon>
        <taxon>Isosphaerales</taxon>
        <taxon>Isosphaeraceae</taxon>
        <taxon>Aquisphaera</taxon>
    </lineage>
</organism>
<feature type="compositionally biased region" description="Basic and acidic residues" evidence="1">
    <location>
        <begin position="107"/>
        <end position="124"/>
    </location>
</feature>
<evidence type="ECO:0000259" key="3">
    <source>
        <dbReference type="Pfam" id="PF04542"/>
    </source>
</evidence>
<dbReference type="InterPro" id="IPR011453">
    <property type="entry name" value="DUF1559"/>
</dbReference>
<feature type="domain" description="RNA polymerase sigma-70 region 2" evidence="3">
    <location>
        <begin position="44"/>
        <end position="101"/>
    </location>
</feature>
<dbReference type="AlphaFoldDB" id="A0A5B9VVY3"/>
<dbReference type="InterPro" id="IPR013324">
    <property type="entry name" value="RNA_pol_sigma_r3/r4-like"/>
</dbReference>
<dbReference type="CDD" id="cd06171">
    <property type="entry name" value="Sigma70_r4"/>
    <property type="match status" value="1"/>
</dbReference>
<evidence type="ECO:0000313" key="6">
    <source>
        <dbReference type="EMBL" id="QEH32513.1"/>
    </source>
</evidence>
<feature type="compositionally biased region" description="Basic and acidic residues" evidence="1">
    <location>
        <begin position="201"/>
        <end position="218"/>
    </location>
</feature>
<evidence type="ECO:0000313" key="7">
    <source>
        <dbReference type="Proteomes" id="UP000324233"/>
    </source>
</evidence>
<dbReference type="InterPro" id="IPR013325">
    <property type="entry name" value="RNA_pol_sigma_r2"/>
</dbReference>
<evidence type="ECO:0000256" key="2">
    <source>
        <dbReference type="SAM" id="Phobius"/>
    </source>
</evidence>
<dbReference type="Pfam" id="PF07596">
    <property type="entry name" value="SBP_bac_10"/>
    <property type="match status" value="1"/>
</dbReference>
<name>A0A5B9VVY3_9BACT</name>
<feature type="region of interest" description="Disordered" evidence="1">
    <location>
        <begin position="188"/>
        <end position="232"/>
    </location>
</feature>
<dbReference type="NCBIfam" id="TIGR04294">
    <property type="entry name" value="pre_pil_HX9DG"/>
    <property type="match status" value="1"/>
</dbReference>
<dbReference type="NCBIfam" id="TIGR02937">
    <property type="entry name" value="sigma70-ECF"/>
    <property type="match status" value="1"/>
</dbReference>
<reference evidence="6 7" key="1">
    <citation type="submission" date="2019-08" db="EMBL/GenBank/DDBJ databases">
        <title>Deep-cultivation of Planctomycetes and their phenomic and genomic characterization uncovers novel biology.</title>
        <authorList>
            <person name="Wiegand S."/>
            <person name="Jogler M."/>
            <person name="Boedeker C."/>
            <person name="Pinto D."/>
            <person name="Vollmers J."/>
            <person name="Rivas-Marin E."/>
            <person name="Kohn T."/>
            <person name="Peeters S.H."/>
            <person name="Heuer A."/>
            <person name="Rast P."/>
            <person name="Oberbeckmann S."/>
            <person name="Bunk B."/>
            <person name="Jeske O."/>
            <person name="Meyerdierks A."/>
            <person name="Storesund J.E."/>
            <person name="Kallscheuer N."/>
            <person name="Luecker S."/>
            <person name="Lage O.M."/>
            <person name="Pohl T."/>
            <person name="Merkel B.J."/>
            <person name="Hornburger P."/>
            <person name="Mueller R.-W."/>
            <person name="Bruemmer F."/>
            <person name="Labrenz M."/>
            <person name="Spormann A.M."/>
            <person name="Op den Camp H."/>
            <person name="Overmann J."/>
            <person name="Amann R."/>
            <person name="Jetten M.S.M."/>
            <person name="Mascher T."/>
            <person name="Medema M.H."/>
            <person name="Devos D.P."/>
            <person name="Kaster A.-K."/>
            <person name="Ovreas L."/>
            <person name="Rohde M."/>
            <person name="Galperin M.Y."/>
            <person name="Jogler C."/>
        </authorList>
    </citation>
    <scope>NUCLEOTIDE SEQUENCE [LARGE SCALE GENOMIC DNA]</scope>
    <source>
        <strain evidence="6 7">OJF2</strain>
    </source>
</reference>
<dbReference type="SUPFAM" id="SSF54523">
    <property type="entry name" value="Pili subunits"/>
    <property type="match status" value="1"/>
</dbReference>
<feature type="transmembrane region" description="Helical" evidence="2">
    <location>
        <begin position="236"/>
        <end position="260"/>
    </location>
</feature>
<dbReference type="GO" id="GO:0016987">
    <property type="term" value="F:sigma factor activity"/>
    <property type="evidence" value="ECO:0007669"/>
    <property type="project" value="InterPro"/>
</dbReference>
<feature type="domain" description="RNA polymerase sigma factor 70 region 4 type 2" evidence="5">
    <location>
        <begin position="135"/>
        <end position="185"/>
    </location>
</feature>
<dbReference type="InterPro" id="IPR012902">
    <property type="entry name" value="N_methyl_site"/>
</dbReference>
<proteinExistence type="predicted"/>
<dbReference type="Gene3D" id="1.10.10.10">
    <property type="entry name" value="Winged helix-like DNA-binding domain superfamily/Winged helix DNA-binding domain"/>
    <property type="match status" value="1"/>
</dbReference>
<dbReference type="InterPro" id="IPR007627">
    <property type="entry name" value="RNA_pol_sigma70_r2"/>
</dbReference>
<dbReference type="PANTHER" id="PTHR30093">
    <property type="entry name" value="GENERAL SECRETION PATHWAY PROTEIN G"/>
    <property type="match status" value="1"/>
</dbReference>
<evidence type="ECO:0000256" key="1">
    <source>
        <dbReference type="SAM" id="MobiDB-lite"/>
    </source>
</evidence>
<dbReference type="InterPro" id="IPR036388">
    <property type="entry name" value="WH-like_DNA-bd_sf"/>
</dbReference>
<dbReference type="PANTHER" id="PTHR30093:SF2">
    <property type="entry name" value="TYPE II SECRETION SYSTEM PROTEIN H"/>
    <property type="match status" value="1"/>
</dbReference>
<keyword evidence="2" id="KW-0812">Transmembrane</keyword>
<sequence length="572" mass="61974">MSLLTTMRFAGLDGDPPGRRGMRPPANDRKSDFLARTAPRMTGRMMALARRILGDDAEAADAVQEALIALWDEPEMPQRPARWLARAVVLNSLHLARTRARRRKHERLAGERRAEASDGDEPSGRAEFAELRMGLDEAMRSMPPDQRAVVRLWTDGRLDYAGIAESLGIPIGTVRSRLSRARQHLRTVLEANGPPAAGRHPRADDRPEASTASHDSRRSHPGPPPMKMPAPHRPRGFTLIELLVVISIIAVLIALLLPAVQSAREAARRAQCTNNLKQIGLALHNYHSAFDVFPPGYVSAVDKTVTDPCDQDAENASSVDLGPGWAWGSMILAQMEQQNAYNAINFNLSVAYKANDTCSTLVLSVYLCPSDDGPPVVPVFADPPDPNDPGTYSGTNVVDYVSRGNYVGMWGIGEICAGSAPTDAPNVGSIGTPAGIFHRNSATRIAAITDGTSNTIAVGERSHNLSYVTWTARSIGGWLGKTSPIEGGTDKFNPSPEECWTQVMGPAGLEDGNRTINQEEAHVEDYWSRHPGGANFLLGDGSVRFLKSSINPAPWRAMATRNFGEVISADSY</sequence>
<keyword evidence="7" id="KW-1185">Reference proteome</keyword>
<dbReference type="GO" id="GO:0003677">
    <property type="term" value="F:DNA binding"/>
    <property type="evidence" value="ECO:0007669"/>
    <property type="project" value="InterPro"/>
</dbReference>
<feature type="region of interest" description="Disordered" evidence="1">
    <location>
        <begin position="10"/>
        <end position="30"/>
    </location>
</feature>
<dbReference type="InterPro" id="IPR027558">
    <property type="entry name" value="Pre_pil_HX9DG_C"/>
</dbReference>
<dbReference type="SUPFAM" id="SSF88659">
    <property type="entry name" value="Sigma3 and sigma4 domains of RNA polymerase sigma factors"/>
    <property type="match status" value="1"/>
</dbReference>
<dbReference type="InterPro" id="IPR014284">
    <property type="entry name" value="RNA_pol_sigma-70_dom"/>
</dbReference>
<dbReference type="Pfam" id="PF08281">
    <property type="entry name" value="Sigma70_r4_2"/>
    <property type="match status" value="1"/>
</dbReference>
<accession>A0A5B9VVY3</accession>
<dbReference type="Pfam" id="PF04542">
    <property type="entry name" value="Sigma70_r2"/>
    <property type="match status" value="1"/>
</dbReference>
<dbReference type="RefSeq" id="WP_210420414.1">
    <property type="nucleotide sequence ID" value="NZ_CP042997.1"/>
</dbReference>
<keyword evidence="2" id="KW-0472">Membrane</keyword>
<dbReference type="EMBL" id="CP042997">
    <property type="protein sequence ID" value="QEH32513.1"/>
    <property type="molecule type" value="Genomic_DNA"/>
</dbReference>
<dbReference type="PROSITE" id="PS00409">
    <property type="entry name" value="PROKAR_NTER_METHYL"/>
    <property type="match status" value="1"/>
</dbReference>
<protein>
    <submittedName>
        <fullName evidence="6">ECF RNA polymerase sigma factor SigE</fullName>
    </submittedName>
</protein>
<dbReference type="InterPro" id="IPR045584">
    <property type="entry name" value="Pilin-like"/>
</dbReference>
<evidence type="ECO:0000259" key="5">
    <source>
        <dbReference type="Pfam" id="PF08281"/>
    </source>
</evidence>
<keyword evidence="2" id="KW-1133">Transmembrane helix</keyword>
<evidence type="ECO:0000259" key="4">
    <source>
        <dbReference type="Pfam" id="PF07596"/>
    </source>
</evidence>
<dbReference type="Pfam" id="PF07963">
    <property type="entry name" value="N_methyl"/>
    <property type="match status" value="1"/>
</dbReference>
<dbReference type="Gene3D" id="3.30.700.10">
    <property type="entry name" value="Glycoprotein, Type 4 Pilin"/>
    <property type="match status" value="1"/>
</dbReference>
<dbReference type="GO" id="GO:0006352">
    <property type="term" value="P:DNA-templated transcription initiation"/>
    <property type="evidence" value="ECO:0007669"/>
    <property type="project" value="InterPro"/>
</dbReference>
<dbReference type="SUPFAM" id="SSF88946">
    <property type="entry name" value="Sigma2 domain of RNA polymerase sigma factors"/>
    <property type="match status" value="1"/>
</dbReference>
<dbReference type="Gene3D" id="1.10.1740.10">
    <property type="match status" value="1"/>
</dbReference>
<feature type="domain" description="DUF1559" evidence="4">
    <location>
        <begin position="261"/>
        <end position="552"/>
    </location>
</feature>
<gene>
    <name evidence="6" type="primary">sigE_17</name>
    <name evidence="6" type="ORF">OJF2_09900</name>
</gene>
<dbReference type="Proteomes" id="UP000324233">
    <property type="component" value="Chromosome"/>
</dbReference>
<dbReference type="KEGG" id="agv:OJF2_09900"/>
<dbReference type="NCBIfam" id="TIGR02532">
    <property type="entry name" value="IV_pilin_GFxxxE"/>
    <property type="match status" value="1"/>
</dbReference>
<feature type="region of interest" description="Disordered" evidence="1">
    <location>
        <begin position="101"/>
        <end position="124"/>
    </location>
</feature>